<keyword evidence="7" id="KW-0472">Membrane</keyword>
<dbReference type="AlphaFoldDB" id="A0A4Q7TTI0"/>
<name>A0A4Q7TTI0_9MICO</name>
<comment type="caution">
    <text evidence="9">The sequence shown here is derived from an EMBL/GenBank/DDBJ whole genome shotgun (WGS) entry which is preliminary data.</text>
</comment>
<evidence type="ECO:0000256" key="1">
    <source>
        <dbReference type="ARBA" id="ARBA00022475"/>
    </source>
</evidence>
<keyword evidence="10" id="KW-1185">Reference proteome</keyword>
<feature type="compositionally biased region" description="Basic and acidic residues" evidence="6">
    <location>
        <begin position="44"/>
        <end position="78"/>
    </location>
</feature>
<sequence>MKRPEGIAGPPPPPGRSPARPSSAPPVADTPKAAPQSPKPSEPTARELRRSAARARREARALERQAGRDRRRAERGEVRRFTRHSRRRRAVVIGIVTSFSALLAGVIAVTFSPLMSLATIDVTGTQRLDAAEVTAALDEHLGTPLAFVADSAIGDDLAQFALIRSYSTEIVPPNTLIVRIVERAPIGAVEAPAGLELVDAAGVVVETVDAVPEGLPLIQLASGEAGERAFASVADVLISIPREVAARVETVTATTRDDVTFELRGSGHVVMWGDAERSAQKARVLDAAIAATDQGTRWVYDVSAPDSLVVRDANG</sequence>
<evidence type="ECO:0000256" key="5">
    <source>
        <dbReference type="ARBA" id="ARBA00023306"/>
    </source>
</evidence>
<dbReference type="EMBL" id="SGXT01000011">
    <property type="protein sequence ID" value="RZT64284.1"/>
    <property type="molecule type" value="Genomic_DNA"/>
</dbReference>
<evidence type="ECO:0000256" key="2">
    <source>
        <dbReference type="ARBA" id="ARBA00022618"/>
    </source>
</evidence>
<dbReference type="PANTHER" id="PTHR37820">
    <property type="entry name" value="CELL DIVISION PROTEIN DIVIB"/>
    <property type="match status" value="1"/>
</dbReference>
<dbReference type="GO" id="GO:0005886">
    <property type="term" value="C:plasma membrane"/>
    <property type="evidence" value="ECO:0007669"/>
    <property type="project" value="TreeGrafter"/>
</dbReference>
<dbReference type="InterPro" id="IPR050487">
    <property type="entry name" value="FtsQ_DivIB"/>
</dbReference>
<protein>
    <submittedName>
        <fullName evidence="9">Cell division protein FtsQ</fullName>
    </submittedName>
</protein>
<evidence type="ECO:0000256" key="4">
    <source>
        <dbReference type="ARBA" id="ARBA00022989"/>
    </source>
</evidence>
<dbReference type="GO" id="GO:0051301">
    <property type="term" value="P:cell division"/>
    <property type="evidence" value="ECO:0007669"/>
    <property type="project" value="UniProtKB-KW"/>
</dbReference>
<feature type="compositionally biased region" description="Low complexity" evidence="6">
    <location>
        <begin position="17"/>
        <end position="26"/>
    </location>
</feature>
<keyword evidence="3 7" id="KW-0812">Transmembrane</keyword>
<feature type="domain" description="POTRA" evidence="8">
    <location>
        <begin position="116"/>
        <end position="183"/>
    </location>
</feature>
<proteinExistence type="predicted"/>
<dbReference type="Pfam" id="PF08478">
    <property type="entry name" value="POTRA_1"/>
    <property type="match status" value="1"/>
</dbReference>
<evidence type="ECO:0000256" key="3">
    <source>
        <dbReference type="ARBA" id="ARBA00022692"/>
    </source>
</evidence>
<keyword evidence="1" id="KW-1003">Cell membrane</keyword>
<evidence type="ECO:0000313" key="9">
    <source>
        <dbReference type="EMBL" id="RZT64284.1"/>
    </source>
</evidence>
<evidence type="ECO:0000256" key="7">
    <source>
        <dbReference type="SAM" id="Phobius"/>
    </source>
</evidence>
<keyword evidence="2 9" id="KW-0132">Cell division</keyword>
<gene>
    <name evidence="9" type="ORF">EV140_0526</name>
</gene>
<dbReference type="InterPro" id="IPR013685">
    <property type="entry name" value="POTRA_FtsQ_type"/>
</dbReference>
<feature type="region of interest" description="Disordered" evidence="6">
    <location>
        <begin position="1"/>
        <end position="78"/>
    </location>
</feature>
<keyword evidence="5" id="KW-0131">Cell cycle</keyword>
<evidence type="ECO:0000256" key="6">
    <source>
        <dbReference type="SAM" id="MobiDB-lite"/>
    </source>
</evidence>
<keyword evidence="4 7" id="KW-1133">Transmembrane helix</keyword>
<evidence type="ECO:0000313" key="10">
    <source>
        <dbReference type="Proteomes" id="UP000292408"/>
    </source>
</evidence>
<reference evidence="9 10" key="1">
    <citation type="journal article" date="2015" name="Stand. Genomic Sci.">
        <title>Genomic Encyclopedia of Bacterial and Archaeal Type Strains, Phase III: the genomes of soil and plant-associated and newly described type strains.</title>
        <authorList>
            <person name="Whitman W.B."/>
            <person name="Woyke T."/>
            <person name="Klenk H.P."/>
            <person name="Zhou Y."/>
            <person name="Lilburn T.G."/>
            <person name="Beck B.J."/>
            <person name="De Vos P."/>
            <person name="Vandamme P."/>
            <person name="Eisen J.A."/>
            <person name="Garrity G."/>
            <person name="Hugenholtz P."/>
            <person name="Kyrpides N.C."/>
        </authorList>
    </citation>
    <scope>NUCLEOTIDE SEQUENCE [LARGE SCALE GENOMIC DNA]</scope>
    <source>
        <strain evidence="9 10">AC4r</strain>
    </source>
</reference>
<organism evidence="9 10">
    <name type="scientific">Microcella alkaliphila</name>
    <dbReference type="NCBI Taxonomy" id="279828"/>
    <lineage>
        <taxon>Bacteria</taxon>
        <taxon>Bacillati</taxon>
        <taxon>Actinomycetota</taxon>
        <taxon>Actinomycetes</taxon>
        <taxon>Micrococcales</taxon>
        <taxon>Microbacteriaceae</taxon>
        <taxon>Microcella</taxon>
    </lineage>
</organism>
<feature type="transmembrane region" description="Helical" evidence="7">
    <location>
        <begin position="90"/>
        <end position="111"/>
    </location>
</feature>
<accession>A0A4Q7TTI0</accession>
<dbReference type="Proteomes" id="UP000292408">
    <property type="component" value="Unassembled WGS sequence"/>
</dbReference>
<evidence type="ECO:0000259" key="8">
    <source>
        <dbReference type="Pfam" id="PF08478"/>
    </source>
</evidence>
<dbReference type="PANTHER" id="PTHR37820:SF1">
    <property type="entry name" value="CELL DIVISION PROTEIN FTSQ"/>
    <property type="match status" value="1"/>
</dbReference>